<sequence length="205" mass="22400">MNEIIMFNPRNTYQNYCVAVNTSNKIKYTYMGVLLPKSGNATYSTSGELSPLLNDPELRTIGIGTRIFLGGAQGYVSWNGTQFNTSVPKNTYGIPKSSSATIAVIGDLKKMHADFIKAGYFEKYGVSIFIGIGIPIPLLDEEMAAFVSVKNEQIETTVFDYGSPEHTNMGTTNYKDLQSGEIQINGKKIRTAPLSSISKARTIAS</sequence>
<name>X1RR73_9ZZZZ</name>
<feature type="non-terminal residue" evidence="2">
    <location>
        <position position="205"/>
    </location>
</feature>
<gene>
    <name evidence="2" type="ORF">S12H4_23297</name>
</gene>
<dbReference type="InterPro" id="IPR002708">
    <property type="entry name" value="HcyBio"/>
</dbReference>
<dbReference type="EMBL" id="BARW01012345">
    <property type="protein sequence ID" value="GAI83163.1"/>
    <property type="molecule type" value="Genomic_DNA"/>
</dbReference>
<dbReference type="Pfam" id="PF01837">
    <property type="entry name" value="HcyBio"/>
    <property type="match status" value="1"/>
</dbReference>
<dbReference type="AlphaFoldDB" id="X1RR73"/>
<accession>X1RR73</accession>
<evidence type="ECO:0000313" key="2">
    <source>
        <dbReference type="EMBL" id="GAI83163.1"/>
    </source>
</evidence>
<protein>
    <recommendedName>
        <fullName evidence="1">Homocysteine biosynthesis enzyme sulfur-incorporation domain-containing protein</fullName>
    </recommendedName>
</protein>
<comment type="caution">
    <text evidence="2">The sequence shown here is derived from an EMBL/GenBank/DDBJ whole genome shotgun (WGS) entry which is preliminary data.</text>
</comment>
<proteinExistence type="predicted"/>
<evidence type="ECO:0000259" key="1">
    <source>
        <dbReference type="Pfam" id="PF01837"/>
    </source>
</evidence>
<organism evidence="2">
    <name type="scientific">marine sediment metagenome</name>
    <dbReference type="NCBI Taxonomy" id="412755"/>
    <lineage>
        <taxon>unclassified sequences</taxon>
        <taxon>metagenomes</taxon>
        <taxon>ecological metagenomes</taxon>
    </lineage>
</organism>
<feature type="domain" description="Homocysteine biosynthesis enzyme sulfur-incorporation" evidence="1">
    <location>
        <begin position="1"/>
        <end position="204"/>
    </location>
</feature>
<reference evidence="2" key="1">
    <citation type="journal article" date="2014" name="Front. Microbiol.">
        <title>High frequency of phylogenetically diverse reductive dehalogenase-homologous genes in deep subseafloor sedimentary metagenomes.</title>
        <authorList>
            <person name="Kawai M."/>
            <person name="Futagami T."/>
            <person name="Toyoda A."/>
            <person name="Takaki Y."/>
            <person name="Nishi S."/>
            <person name="Hori S."/>
            <person name="Arai W."/>
            <person name="Tsubouchi T."/>
            <person name="Morono Y."/>
            <person name="Uchiyama I."/>
            <person name="Ito T."/>
            <person name="Fujiyama A."/>
            <person name="Inagaki F."/>
            <person name="Takami H."/>
        </authorList>
    </citation>
    <scope>NUCLEOTIDE SEQUENCE</scope>
    <source>
        <strain evidence="2">Expedition CK06-06</strain>
    </source>
</reference>